<protein>
    <submittedName>
        <fullName evidence="1">CRISPR-associated protein</fullName>
    </submittedName>
</protein>
<comment type="caution">
    <text evidence="1">The sequence shown here is derived from an EMBL/GenBank/DDBJ whole genome shotgun (WGS) entry which is preliminary data.</text>
</comment>
<dbReference type="InterPro" id="IPR010144">
    <property type="entry name" value="CRISPR-assoc_prot_Csd1-typ"/>
</dbReference>
<evidence type="ECO:0000313" key="2">
    <source>
        <dbReference type="Proteomes" id="UP000182811"/>
    </source>
</evidence>
<dbReference type="AlphaFoldDB" id="A0A1J5NRT6"/>
<gene>
    <name evidence="1" type="ORF">MOTE_00290</name>
</gene>
<sequence length="560" mass="62025">MLLESLREYSTRLDLPPVMYIKTPIRWFIDLDSQGNLLGFVSATGPETRGKDRGKMMYAPHILRAYAIKPKLLADKGDYVLGLADEKSKPERVKECHRAFMDLVRRCAAVTGNKSVRAVLRFLKNWDPAGARLPEDLNPGDNLTFRVDGRLPIEDPDVQNFWAQYATPQEGEVTNCLVCGQKKPPAERNPIKIKGIPGGQTSGMALVSANAPAFESFGLKASLNSPICYDCAERYGKAANALIEDDATHLRLGSCIYLFWTREPSNFSIASLLSDPQPEDVKALLASVYTGRRADLEDDNLFYTTALASSGGRVAVRDWLETTPGDVKRNLGRYFTLQRLVDAGGREGSPLGLFPLALSTVREAKDLPPATSRALLHFALKGGALPHWLLYEAIKRARAEQDRQKITRPRAALIKMVLLSQKQNLAEGSNLEKLDTSNRNPAYLCGRLLAVLEGIQRSALPGVNATIVDRFYGTASTAPAAVFSRLLRGSQSHLSKLRKEKPGLYYRWQQALETVLGNLSSFPPVLTLEEQGYFALGYYHQRAANWEGTNSKEDGEETRP</sequence>
<accession>A0A1J5NRT6</accession>
<dbReference type="CDD" id="cd09757">
    <property type="entry name" value="Cas8c_I-C"/>
    <property type="match status" value="1"/>
</dbReference>
<reference evidence="1 2" key="1">
    <citation type="submission" date="2016-08" db="EMBL/GenBank/DDBJ databases">
        <title>Genome-based comparison of Moorella thermoacetic strains.</title>
        <authorList>
            <person name="Poehlein A."/>
            <person name="Bengelsdorf F.R."/>
            <person name="Esser C."/>
            <person name="Duerre P."/>
            <person name="Daniel R."/>
        </authorList>
    </citation>
    <scope>NUCLEOTIDE SEQUENCE [LARGE SCALE GENOMIC DNA]</scope>
    <source>
        <strain evidence="1 2">DSM 21394</strain>
    </source>
</reference>
<dbReference type="Pfam" id="PF09709">
    <property type="entry name" value="Cas_Csd1"/>
    <property type="match status" value="1"/>
</dbReference>
<proteinExistence type="predicted"/>
<organism evidence="1 2">
    <name type="scientific">Neomoorella thermoacetica</name>
    <name type="common">Clostridium thermoaceticum</name>
    <dbReference type="NCBI Taxonomy" id="1525"/>
    <lineage>
        <taxon>Bacteria</taxon>
        <taxon>Bacillati</taxon>
        <taxon>Bacillota</taxon>
        <taxon>Clostridia</taxon>
        <taxon>Neomoorellales</taxon>
        <taxon>Neomoorellaceae</taxon>
        <taxon>Neomoorella</taxon>
    </lineage>
</organism>
<dbReference type="OrthoDB" id="9778918at2"/>
<dbReference type="Proteomes" id="UP000182811">
    <property type="component" value="Unassembled WGS sequence"/>
</dbReference>
<dbReference type="NCBIfam" id="TIGR01863">
    <property type="entry name" value="cas_Csd1"/>
    <property type="match status" value="1"/>
</dbReference>
<dbReference type="EMBL" id="MDDC01000001">
    <property type="protein sequence ID" value="OIQ61466.1"/>
    <property type="molecule type" value="Genomic_DNA"/>
</dbReference>
<evidence type="ECO:0000313" key="1">
    <source>
        <dbReference type="EMBL" id="OIQ61466.1"/>
    </source>
</evidence>
<name>A0A1J5NRT6_NEOTH</name>